<evidence type="ECO:0000259" key="5">
    <source>
        <dbReference type="SMART" id="SM00743"/>
    </source>
</evidence>
<feature type="compositionally biased region" description="Basic and acidic residues" evidence="4">
    <location>
        <begin position="453"/>
        <end position="467"/>
    </location>
</feature>
<keyword evidence="1" id="KW-0813">Transport</keyword>
<feature type="compositionally biased region" description="Acidic residues" evidence="4">
    <location>
        <begin position="360"/>
        <end position="369"/>
    </location>
</feature>
<dbReference type="Proteomes" id="UP000030689">
    <property type="component" value="Unassembled WGS sequence"/>
</dbReference>
<evidence type="ECO:0000313" key="7">
    <source>
        <dbReference type="Proteomes" id="UP000030689"/>
    </source>
</evidence>
<proteinExistence type="predicted"/>
<evidence type="ECO:0000256" key="2">
    <source>
        <dbReference type="ARBA" id="ARBA00022604"/>
    </source>
</evidence>
<name>V4L6R7_EUTSA</name>
<feature type="compositionally biased region" description="Basic residues" evidence="4">
    <location>
        <begin position="339"/>
        <end position="354"/>
    </location>
</feature>
<feature type="domain" description="Agenet" evidence="5">
    <location>
        <begin position="87"/>
        <end position="143"/>
    </location>
</feature>
<sequence>MLQNPEKEGEKLSIAKDSEVEVTSKEEGFIGAWYRAILEEKPTKSRRKKLRVRYTTLFQDDYSTPLTETVEQSFIRPVPPEDLYDGVVFEEGSVVDGDLKDGWWNGVVVKKMEDDQFWVYFDSPPDIIQFDRKQLRPHLDWTGSEWVRTEIKELSKSLFSSGTMVEVSRKIDKVEAGWVPALVIKEIGKKRLIVKPCDKSLTFTADEVNFTVDLCNVRPIPPPSFVEEFKLLDRVDIFHGSVWRQGLVRGVLSGKRYSVSFVATKEESVFKQSDLRHSKEWENGVWHQGQKRKPVKETPSDGKRKISVTMETTLREINALCRSKKMKIIRSTTAAKQITHARKSPKRTRKHTRKSTNPAEDAESATEGETELHETVAAMEFSLAQESGNQMAGDDIMNGAATPFVTPQVIPIEKESAPPETSVINEAETQGMASPEKTLQSMRVKFGLGVGSTEEKTSEEHDINENSHKRKREQKHDSNLKETELSPDRTPNAVKNSAADETRANENTSMVMPFVKHSPIWVALESMEVFKTLKQCPHFIPLLETREEFREGSAVGEIVKFSSLLERVRNLHLDTPKSTLEGLKECFFELEKYGFNVTSPILRIDMLFTLKDKQVNTEDKLKDNEKEMTEEVSKLERVEESLRDVERKILELQSQEADLKEKKDASEKKIAQMQLYGEDLDKKIQDVELEFQTIVSAPW</sequence>
<protein>
    <recommendedName>
        <fullName evidence="5">Agenet domain-containing protein</fullName>
    </recommendedName>
</protein>
<evidence type="ECO:0000256" key="4">
    <source>
        <dbReference type="SAM" id="MobiDB-lite"/>
    </source>
</evidence>
<reference evidence="6 7" key="1">
    <citation type="journal article" date="2013" name="Front. Plant Sci.">
        <title>The Reference Genome of the Halophytic Plant Eutrema salsugineum.</title>
        <authorList>
            <person name="Yang R."/>
            <person name="Jarvis D.E."/>
            <person name="Chen H."/>
            <person name="Beilstein M.A."/>
            <person name="Grimwood J."/>
            <person name="Jenkins J."/>
            <person name="Shu S."/>
            <person name="Prochnik S."/>
            <person name="Xin M."/>
            <person name="Ma C."/>
            <person name="Schmutz J."/>
            <person name="Wing R.A."/>
            <person name="Mitchell-Olds T."/>
            <person name="Schumaker K.S."/>
            <person name="Wang X."/>
        </authorList>
    </citation>
    <scope>NUCLEOTIDE SEQUENCE [LARGE SCALE GENOMIC DNA]</scope>
</reference>
<evidence type="ECO:0000256" key="1">
    <source>
        <dbReference type="ARBA" id="ARBA00022448"/>
    </source>
</evidence>
<keyword evidence="7" id="KW-1185">Reference proteome</keyword>
<dbReference type="OMA" id="WNPATIL"/>
<dbReference type="OrthoDB" id="2020707at2759"/>
<accession>V4L6R7</accession>
<dbReference type="PANTHER" id="PTHR31917">
    <property type="entry name" value="AGENET DOMAIN-CONTAINING PROTEIN-RELATED"/>
    <property type="match status" value="1"/>
</dbReference>
<evidence type="ECO:0000256" key="3">
    <source>
        <dbReference type="SAM" id="Coils"/>
    </source>
</evidence>
<evidence type="ECO:0000313" key="6">
    <source>
        <dbReference type="EMBL" id="ESQ39369.1"/>
    </source>
</evidence>
<feature type="region of interest" description="Disordered" evidence="4">
    <location>
        <begin position="331"/>
        <end position="370"/>
    </location>
</feature>
<feature type="compositionally biased region" description="Basic and acidic residues" evidence="4">
    <location>
        <begin position="474"/>
        <end position="487"/>
    </location>
</feature>
<dbReference type="AlphaFoldDB" id="V4L6R7"/>
<feature type="compositionally biased region" description="Basic and acidic residues" evidence="4">
    <location>
        <begin position="295"/>
        <end position="304"/>
    </location>
</feature>
<dbReference type="KEGG" id="eus:EUTSA_v10001340mg"/>
<dbReference type="InterPro" id="IPR014002">
    <property type="entry name" value="Agenet_dom_plant"/>
</dbReference>
<dbReference type="STRING" id="72664.V4L6R7"/>
<dbReference type="InterPro" id="IPR008395">
    <property type="entry name" value="Agenet-like_dom"/>
</dbReference>
<dbReference type="EMBL" id="KI517481">
    <property type="protein sequence ID" value="ESQ39369.1"/>
    <property type="molecule type" value="Genomic_DNA"/>
</dbReference>
<dbReference type="eggNOG" id="ENOG502QTQX">
    <property type="taxonomic scope" value="Eukaryota"/>
</dbReference>
<organism evidence="6 7">
    <name type="scientific">Eutrema salsugineum</name>
    <name type="common">Saltwater cress</name>
    <name type="synonym">Sisymbrium salsugineum</name>
    <dbReference type="NCBI Taxonomy" id="72664"/>
    <lineage>
        <taxon>Eukaryota</taxon>
        <taxon>Viridiplantae</taxon>
        <taxon>Streptophyta</taxon>
        <taxon>Embryophyta</taxon>
        <taxon>Tracheophyta</taxon>
        <taxon>Spermatophyta</taxon>
        <taxon>Magnoliopsida</taxon>
        <taxon>eudicotyledons</taxon>
        <taxon>Gunneridae</taxon>
        <taxon>Pentapetalae</taxon>
        <taxon>rosids</taxon>
        <taxon>malvids</taxon>
        <taxon>Brassicales</taxon>
        <taxon>Brassicaceae</taxon>
        <taxon>Eutremeae</taxon>
        <taxon>Eutrema</taxon>
    </lineage>
</organism>
<dbReference type="PANTHER" id="PTHR31917:SF134">
    <property type="entry name" value="AGENET DOMAIN-CONTAINING PROTEIN"/>
    <property type="match status" value="1"/>
</dbReference>
<gene>
    <name evidence="6" type="ORF">EUTSA_v10001340mg</name>
</gene>
<feature type="region of interest" description="Disordered" evidence="4">
    <location>
        <begin position="284"/>
        <end position="307"/>
    </location>
</feature>
<dbReference type="InterPro" id="IPR007930">
    <property type="entry name" value="DUF724"/>
</dbReference>
<dbReference type="SMART" id="SM00743">
    <property type="entry name" value="Agenet"/>
    <property type="match status" value="4"/>
</dbReference>
<dbReference type="Pfam" id="PF05641">
    <property type="entry name" value="Agenet"/>
    <property type="match status" value="2"/>
</dbReference>
<dbReference type="CDD" id="cd20405">
    <property type="entry name" value="Tudor_Agenet_AtDUF_rpt1_3"/>
    <property type="match status" value="2"/>
</dbReference>
<feature type="coiled-coil region" evidence="3">
    <location>
        <begin position="618"/>
        <end position="669"/>
    </location>
</feature>
<dbReference type="Pfam" id="PF05266">
    <property type="entry name" value="DUF724"/>
    <property type="match status" value="1"/>
</dbReference>
<dbReference type="Gramene" id="ESQ39369">
    <property type="protein sequence ID" value="ESQ39369"/>
    <property type="gene ID" value="EUTSA_v10001340mg"/>
</dbReference>
<keyword evidence="2" id="KW-0341">Growth regulation</keyword>
<keyword evidence="3" id="KW-0175">Coiled coil</keyword>
<feature type="domain" description="Agenet" evidence="5">
    <location>
        <begin position="157"/>
        <end position="225"/>
    </location>
</feature>
<feature type="domain" description="Agenet" evidence="5">
    <location>
        <begin position="12"/>
        <end position="83"/>
    </location>
</feature>
<dbReference type="CDD" id="cd20406">
    <property type="entry name" value="Tudor_Agenet_AtDUF_rpt2_4"/>
    <property type="match status" value="2"/>
</dbReference>
<feature type="region of interest" description="Disordered" evidence="4">
    <location>
        <begin position="450"/>
        <end position="505"/>
    </location>
</feature>
<feature type="domain" description="Agenet" evidence="5">
    <location>
        <begin position="227"/>
        <end position="283"/>
    </location>
</feature>